<protein>
    <submittedName>
        <fullName evidence="1">WAT1-related protein</fullName>
    </submittedName>
</protein>
<proteinExistence type="predicted"/>
<keyword evidence="2" id="KW-1185">Reference proteome</keyword>
<dbReference type="EMBL" id="CM039171">
    <property type="protein sequence ID" value="KAH9790529.1"/>
    <property type="molecule type" value="Genomic_DNA"/>
</dbReference>
<name>A0ACB8MXF6_CITSI</name>
<accession>A0ACB8MXF6</accession>
<sequence>METNNSYKNGALFTAMVAAECTIVGENIIFKLATSKGMSYFVFVFYSYAATTLVLLLLFPFIFRSNTASLPLFKFPVISRICFLSLVGSFFRILGYTGIAYSSPTLASMIGNLTPGFTFILAIIFRMENLALRSLSTWAKIIGTVVSVSGAMLVVLYKGPTIMSTASIPAQSLQWTPQSTQSRWVIGGLLLLMEKMLISVWYIVQQTQTMKLYPAEFVVTLLYCLFATIISAPICFVGESNLSAWRLKPDIELASIVYSAFFGLSFITVVHTFGLRMKGPVYTAIFKPLSIAIAAITSFIFLGEGLHLGSVIGGVIICVGFYTVLWGKANDEGGKNKDSCKIPLLQSP</sequence>
<evidence type="ECO:0000313" key="1">
    <source>
        <dbReference type="EMBL" id="KAH9790529.1"/>
    </source>
</evidence>
<organism evidence="1 2">
    <name type="scientific">Citrus sinensis</name>
    <name type="common">Sweet orange</name>
    <name type="synonym">Citrus aurantium var. sinensis</name>
    <dbReference type="NCBI Taxonomy" id="2711"/>
    <lineage>
        <taxon>Eukaryota</taxon>
        <taxon>Viridiplantae</taxon>
        <taxon>Streptophyta</taxon>
        <taxon>Embryophyta</taxon>
        <taxon>Tracheophyta</taxon>
        <taxon>Spermatophyta</taxon>
        <taxon>Magnoliopsida</taxon>
        <taxon>eudicotyledons</taxon>
        <taxon>Gunneridae</taxon>
        <taxon>Pentapetalae</taxon>
        <taxon>rosids</taxon>
        <taxon>malvids</taxon>
        <taxon>Sapindales</taxon>
        <taxon>Rutaceae</taxon>
        <taxon>Aurantioideae</taxon>
        <taxon>Citrus</taxon>
    </lineage>
</organism>
<comment type="caution">
    <text evidence="1">The sequence shown here is derived from an EMBL/GenBank/DDBJ whole genome shotgun (WGS) entry which is preliminary data.</text>
</comment>
<gene>
    <name evidence="1" type="ORF">KPL71_003435</name>
</gene>
<reference evidence="2" key="1">
    <citation type="journal article" date="2023" name="Hortic. Res.">
        <title>A chromosome-level phased genome enabling allele-level studies in sweet orange: a case study on citrus Huanglongbing tolerance.</title>
        <authorList>
            <person name="Wu B."/>
            <person name="Yu Q."/>
            <person name="Deng Z."/>
            <person name="Duan Y."/>
            <person name="Luo F."/>
            <person name="Gmitter F. Jr."/>
        </authorList>
    </citation>
    <scope>NUCLEOTIDE SEQUENCE [LARGE SCALE GENOMIC DNA]</scope>
    <source>
        <strain evidence="2">cv. Valencia</strain>
    </source>
</reference>
<dbReference type="Proteomes" id="UP000829398">
    <property type="component" value="Chromosome 2"/>
</dbReference>
<evidence type="ECO:0000313" key="2">
    <source>
        <dbReference type="Proteomes" id="UP000829398"/>
    </source>
</evidence>